<dbReference type="EMBL" id="NCKW01001819">
    <property type="protein sequence ID" value="POM79260.1"/>
    <property type="molecule type" value="Genomic_DNA"/>
</dbReference>
<keyword evidence="2" id="KW-1185">Reference proteome</keyword>
<dbReference type="OrthoDB" id="120624at2759"/>
<evidence type="ECO:0000313" key="1">
    <source>
        <dbReference type="EMBL" id="POM79260.1"/>
    </source>
</evidence>
<organism evidence="1 2">
    <name type="scientific">Phytophthora palmivora</name>
    <dbReference type="NCBI Taxonomy" id="4796"/>
    <lineage>
        <taxon>Eukaryota</taxon>
        <taxon>Sar</taxon>
        <taxon>Stramenopiles</taxon>
        <taxon>Oomycota</taxon>
        <taxon>Peronosporomycetes</taxon>
        <taxon>Peronosporales</taxon>
        <taxon>Peronosporaceae</taxon>
        <taxon>Phytophthora</taxon>
    </lineage>
</organism>
<gene>
    <name evidence="1" type="ORF">PHPALM_3109</name>
</gene>
<evidence type="ECO:0000313" key="2">
    <source>
        <dbReference type="Proteomes" id="UP000237271"/>
    </source>
</evidence>
<sequence length="189" mass="21642">MLDICARSGYFGCLLSRATARPALFRIWGDLSALTNRHRVWDGCIRLDSITRMDKASRHYQRAGASYVLGYPEPFLVFQRVEDIVLVEVDLGDRLLQAERRLRDVIKLVFGSDGWHEGMFNTWSQCVHAVGIDWNIPECTVTITQRKIDKTTRVVVKTLGQSLKRLNSVIGVLRHILTFIPIVRPFIQC</sequence>
<name>A0A2P4YNA5_9STRA</name>
<comment type="caution">
    <text evidence="1">The sequence shown here is derived from an EMBL/GenBank/DDBJ whole genome shotgun (WGS) entry which is preliminary data.</text>
</comment>
<proteinExistence type="predicted"/>
<dbReference type="AlphaFoldDB" id="A0A2P4YNA5"/>
<reference evidence="1 2" key="1">
    <citation type="journal article" date="2017" name="Genome Biol. Evol.">
        <title>Phytophthora megakarya and P. palmivora, closely related causal agents of cacao black pod rot, underwent increases in genome sizes and gene numbers by different mechanisms.</title>
        <authorList>
            <person name="Ali S.S."/>
            <person name="Shao J."/>
            <person name="Lary D.J."/>
            <person name="Kronmiller B."/>
            <person name="Shen D."/>
            <person name="Strem M.D."/>
            <person name="Amoako-Attah I."/>
            <person name="Akrofi A.Y."/>
            <person name="Begoude B.A."/>
            <person name="Ten Hoopen G.M."/>
            <person name="Coulibaly K."/>
            <person name="Kebe B.I."/>
            <person name="Melnick R.L."/>
            <person name="Guiltinan M.J."/>
            <person name="Tyler B.M."/>
            <person name="Meinhardt L.W."/>
            <person name="Bailey B.A."/>
        </authorList>
    </citation>
    <scope>NUCLEOTIDE SEQUENCE [LARGE SCALE GENOMIC DNA]</scope>
    <source>
        <strain evidence="2">sbr112.9</strain>
    </source>
</reference>
<protein>
    <submittedName>
        <fullName evidence="1">Uncharacterized protein</fullName>
    </submittedName>
</protein>
<accession>A0A2P4YNA5</accession>
<dbReference type="Proteomes" id="UP000237271">
    <property type="component" value="Unassembled WGS sequence"/>
</dbReference>